<dbReference type="Proteomes" id="UP000185109">
    <property type="component" value="Chromosome"/>
</dbReference>
<dbReference type="Gene3D" id="3.40.50.300">
    <property type="entry name" value="P-loop containing nucleotide triphosphate hydrolases"/>
    <property type="match status" value="1"/>
</dbReference>
<dbReference type="SUPFAM" id="SSF52540">
    <property type="entry name" value="P-loop containing nucleoside triphosphate hydrolases"/>
    <property type="match status" value="1"/>
</dbReference>
<dbReference type="Pfam" id="PF13481">
    <property type="entry name" value="AAA_25"/>
    <property type="match status" value="1"/>
</dbReference>
<evidence type="ECO:0000256" key="1">
    <source>
        <dbReference type="SAM" id="MobiDB-lite"/>
    </source>
</evidence>
<dbReference type="RefSeq" id="WP_074061511.1">
    <property type="nucleotide sequence ID" value="NZ_CP017241.1"/>
</dbReference>
<gene>
    <name evidence="2" type="ORF">AM571_CH02300</name>
</gene>
<proteinExistence type="predicted"/>
<feature type="compositionally biased region" description="Basic and acidic residues" evidence="1">
    <location>
        <begin position="49"/>
        <end position="59"/>
    </location>
</feature>
<reference evidence="2 3" key="1">
    <citation type="submission" date="2016-09" db="EMBL/GenBank/DDBJ databases">
        <title>The complete genome sequences of Rhizobium gallicum, symbiovars gallicum and phaseoli, symbionts associated to common bean (Phaseolus vulgaris).</title>
        <authorList>
            <person name="Bustos P."/>
            <person name="Santamaria R.I."/>
            <person name="Perez-Carrascal O.M."/>
            <person name="Juarez S."/>
            <person name="Lozano L."/>
            <person name="Martinez-Flores I."/>
            <person name="Martinez-Romero E."/>
            <person name="Cevallos M."/>
            <person name="Romero D."/>
            <person name="Davila G."/>
            <person name="Gonzalez V."/>
        </authorList>
    </citation>
    <scope>NUCLEOTIDE SEQUENCE [LARGE SCALE GENOMIC DNA]</scope>
    <source>
        <strain evidence="2 3">8C-3</strain>
    </source>
</reference>
<protein>
    <submittedName>
        <fullName evidence="2">AAA domain-containing protein</fullName>
    </submittedName>
</protein>
<evidence type="ECO:0000313" key="3">
    <source>
        <dbReference type="Proteomes" id="UP000185109"/>
    </source>
</evidence>
<dbReference type="EMBL" id="CP017241">
    <property type="protein sequence ID" value="APO75109.1"/>
    <property type="molecule type" value="Genomic_DNA"/>
</dbReference>
<dbReference type="AlphaFoldDB" id="A0A1L5P4Q6"/>
<name>A0A1L5P4Q6_RHIET</name>
<feature type="region of interest" description="Disordered" evidence="1">
    <location>
        <begin position="49"/>
        <end position="76"/>
    </location>
</feature>
<accession>A0A1L5P4Q6</accession>
<sequence length="562" mass="59774">MTVAQRKKFILNGHAAADDFDAVASVYYGIYDRLTDWGHATANVVVAPAKEDGQPDWDRAGPTNLEKPSSDSGPADMAEASRLAILVDEIDGCDSATSLLLWLDPETGNPNMGQIAGPEADGDIAMRIIGRDIGAAPPAKEYKPGPLSASLLKLAEKISPPPAANDNEPQIDKRLIAFGDAYGGQIIGNTLFSAKVDGALGQIVFSADGNAWFHTSKGARRIGLPEKPKDRFAVDWFGDLEEDMPKETIVKGVFGVNEFTMLSGKPGSGKSVITTDLACHVAAGMEWHGRKVKQGLVVYVAAERRALTKRRMMAFRKHHGIGTIPLAVIGGRLDMTSSVADAEALAASIRQLEEDCGHKCVWIVIDTLTRVFGPGDQNATKDMGKFVLSCDALREAVPDSHVTVIHHTGWAGDRGKGAIDLDGAVDASFLVKKEAAGYILECDGANDGDEGVIAHFRMEGVQVGVDADGEPTMAPVVVPGAGEGPAEKLLSGPKRKAIHALAELSVDGEPVPMALWRAKCRELFDNGGGKSQDALNKQFERAKRSLLDEGLVQQVDAGFLPS</sequence>
<evidence type="ECO:0000313" key="2">
    <source>
        <dbReference type="EMBL" id="APO75109.1"/>
    </source>
</evidence>
<organism evidence="2 3">
    <name type="scientific">Rhizobium etli 8C-3</name>
    <dbReference type="NCBI Taxonomy" id="538025"/>
    <lineage>
        <taxon>Bacteria</taxon>
        <taxon>Pseudomonadati</taxon>
        <taxon>Pseudomonadota</taxon>
        <taxon>Alphaproteobacteria</taxon>
        <taxon>Hyphomicrobiales</taxon>
        <taxon>Rhizobiaceae</taxon>
        <taxon>Rhizobium/Agrobacterium group</taxon>
        <taxon>Rhizobium</taxon>
    </lineage>
</organism>
<dbReference type="InterPro" id="IPR027417">
    <property type="entry name" value="P-loop_NTPase"/>
</dbReference>